<feature type="transmembrane region" description="Helical" evidence="3">
    <location>
        <begin position="182"/>
        <end position="204"/>
    </location>
</feature>
<dbReference type="EMBL" id="BPQP01000125">
    <property type="protein sequence ID" value="GJD97898.1"/>
    <property type="molecule type" value="Genomic_DNA"/>
</dbReference>
<dbReference type="PANTHER" id="PTHR45138">
    <property type="entry name" value="REGULATORY COMPONENTS OF SENSORY TRANSDUCTION SYSTEM"/>
    <property type="match status" value="1"/>
</dbReference>
<comment type="caution">
    <text evidence="5">The sequence shown here is derived from an EMBL/GenBank/DDBJ whole genome shotgun (WGS) entry which is preliminary data.</text>
</comment>
<dbReference type="Proteomes" id="UP001055125">
    <property type="component" value="Unassembled WGS sequence"/>
</dbReference>
<dbReference type="InterPro" id="IPR029787">
    <property type="entry name" value="Nucleotide_cyclase"/>
</dbReference>
<dbReference type="InterPro" id="IPR050469">
    <property type="entry name" value="Diguanylate_Cyclase"/>
</dbReference>
<feature type="transmembrane region" description="Helical" evidence="3">
    <location>
        <begin position="77"/>
        <end position="97"/>
    </location>
</feature>
<dbReference type="SUPFAM" id="SSF55073">
    <property type="entry name" value="Nucleotide cyclase"/>
    <property type="match status" value="1"/>
</dbReference>
<dbReference type="NCBIfam" id="TIGR00254">
    <property type="entry name" value="GGDEF"/>
    <property type="match status" value="1"/>
</dbReference>
<organism evidence="5 6">
    <name type="scientific">Methylobacterium iners</name>
    <dbReference type="NCBI Taxonomy" id="418707"/>
    <lineage>
        <taxon>Bacteria</taxon>
        <taxon>Pseudomonadati</taxon>
        <taxon>Pseudomonadota</taxon>
        <taxon>Alphaproteobacteria</taxon>
        <taxon>Hyphomicrobiales</taxon>
        <taxon>Methylobacteriaceae</taxon>
        <taxon>Methylobacterium</taxon>
    </lineage>
</organism>
<reference evidence="5" key="1">
    <citation type="journal article" date="2021" name="Front. Microbiol.">
        <title>Comprehensive Comparative Genomics and Phenotyping of Methylobacterium Species.</title>
        <authorList>
            <person name="Alessa O."/>
            <person name="Ogura Y."/>
            <person name="Fujitani Y."/>
            <person name="Takami H."/>
            <person name="Hayashi T."/>
            <person name="Sahin N."/>
            <person name="Tani A."/>
        </authorList>
    </citation>
    <scope>NUCLEOTIDE SEQUENCE</scope>
    <source>
        <strain evidence="5">DSM 19015</strain>
    </source>
</reference>
<dbReference type="RefSeq" id="WP_238246932.1">
    <property type="nucleotide sequence ID" value="NZ_BPQP01000125.1"/>
</dbReference>
<feature type="transmembrane region" description="Helical" evidence="3">
    <location>
        <begin position="109"/>
        <end position="128"/>
    </location>
</feature>
<comment type="catalytic activity">
    <reaction evidence="2">
        <text>2 GTP = 3',3'-c-di-GMP + 2 diphosphate</text>
        <dbReference type="Rhea" id="RHEA:24898"/>
        <dbReference type="ChEBI" id="CHEBI:33019"/>
        <dbReference type="ChEBI" id="CHEBI:37565"/>
        <dbReference type="ChEBI" id="CHEBI:58805"/>
        <dbReference type="EC" id="2.7.7.65"/>
    </reaction>
</comment>
<keyword evidence="3" id="KW-0472">Membrane</keyword>
<evidence type="ECO:0000313" key="5">
    <source>
        <dbReference type="EMBL" id="GJD97898.1"/>
    </source>
</evidence>
<sequence>MVWNDSDQTETTRLLQQAEKVISSGRYLRKFEPELEGRYEADTQADRVRRIRRTIVLGLAVFHAYNLAALVTTPDLVFLNLVLRIGVMTPVGLLIAWSVGRVTPGLREAFCGLGMVSATGIPLVLFWLSNAPSYVLMASGVGLTVIFSNTTLPLRFPWACTVSATAAAGMAVAVAARPDLGAGAASVLVLDLATAILFSLLATYRIEVGARRDYLLTLRESLRSDRLAADNTALARLSLTDPLTGLANRRAFTARLSAFWQASTRGKPFAVILLDVDHFKRFNDRYGHGAGDACLREISAILAPLVPGRDDLVARYGGEEFAVLAADCSYAEAVGLAERLRLAVSGRGLPHAGRADGISQVTISVGVAVSAGHTTSAAALVEAADIALYEAKARGRDQTYPMPAYFFESGGEAPAETPPPTPLCA</sequence>
<dbReference type="CDD" id="cd01949">
    <property type="entry name" value="GGDEF"/>
    <property type="match status" value="1"/>
</dbReference>
<name>A0ABQ4S443_9HYPH</name>
<proteinExistence type="predicted"/>
<keyword evidence="3" id="KW-1133">Transmembrane helix</keyword>
<dbReference type="SMART" id="SM00267">
    <property type="entry name" value="GGDEF"/>
    <property type="match status" value="1"/>
</dbReference>
<keyword evidence="3" id="KW-0812">Transmembrane</keyword>
<feature type="transmembrane region" description="Helical" evidence="3">
    <location>
        <begin position="134"/>
        <end position="152"/>
    </location>
</feature>
<dbReference type="PANTHER" id="PTHR45138:SF9">
    <property type="entry name" value="DIGUANYLATE CYCLASE DGCM-RELATED"/>
    <property type="match status" value="1"/>
</dbReference>
<reference evidence="5" key="2">
    <citation type="submission" date="2021-08" db="EMBL/GenBank/DDBJ databases">
        <authorList>
            <person name="Tani A."/>
            <person name="Ola A."/>
            <person name="Ogura Y."/>
            <person name="Katsura K."/>
            <person name="Hayashi T."/>
        </authorList>
    </citation>
    <scope>NUCLEOTIDE SEQUENCE</scope>
    <source>
        <strain evidence="5">DSM 19015</strain>
    </source>
</reference>
<dbReference type="Pfam" id="PF00990">
    <property type="entry name" value="GGDEF"/>
    <property type="match status" value="1"/>
</dbReference>
<dbReference type="InterPro" id="IPR043128">
    <property type="entry name" value="Rev_trsase/Diguanyl_cyclase"/>
</dbReference>
<protein>
    <recommendedName>
        <fullName evidence="1">diguanylate cyclase</fullName>
        <ecNumber evidence="1">2.7.7.65</ecNumber>
    </recommendedName>
</protein>
<feature type="domain" description="GGDEF" evidence="4">
    <location>
        <begin position="267"/>
        <end position="404"/>
    </location>
</feature>
<evidence type="ECO:0000256" key="1">
    <source>
        <dbReference type="ARBA" id="ARBA00012528"/>
    </source>
</evidence>
<feature type="transmembrane region" description="Helical" evidence="3">
    <location>
        <begin position="159"/>
        <end position="176"/>
    </location>
</feature>
<dbReference type="PROSITE" id="PS50887">
    <property type="entry name" value="GGDEF"/>
    <property type="match status" value="1"/>
</dbReference>
<feature type="transmembrane region" description="Helical" evidence="3">
    <location>
        <begin position="54"/>
        <end position="71"/>
    </location>
</feature>
<dbReference type="EC" id="2.7.7.65" evidence="1"/>
<keyword evidence="6" id="KW-1185">Reference proteome</keyword>
<evidence type="ECO:0000256" key="2">
    <source>
        <dbReference type="ARBA" id="ARBA00034247"/>
    </source>
</evidence>
<evidence type="ECO:0000259" key="4">
    <source>
        <dbReference type="PROSITE" id="PS50887"/>
    </source>
</evidence>
<dbReference type="Gene3D" id="3.30.70.270">
    <property type="match status" value="1"/>
</dbReference>
<evidence type="ECO:0000256" key="3">
    <source>
        <dbReference type="SAM" id="Phobius"/>
    </source>
</evidence>
<gene>
    <name evidence="5" type="ORF">OCOJLMKI_5137</name>
</gene>
<evidence type="ECO:0000313" key="6">
    <source>
        <dbReference type="Proteomes" id="UP001055125"/>
    </source>
</evidence>
<accession>A0ABQ4S443</accession>
<dbReference type="InterPro" id="IPR000160">
    <property type="entry name" value="GGDEF_dom"/>
</dbReference>